<proteinExistence type="predicted"/>
<sequence>DDIFWSKHDEDLQQQKQQYQASLYPELPKLTSPPSQQQKTLTPSTPIHQIATPTSLMKSSPSSIGTLRARAHNFISRNIL</sequence>
<evidence type="ECO:0000313" key="2">
    <source>
        <dbReference type="EMBL" id="CAF5081212.1"/>
    </source>
</evidence>
<dbReference type="Proteomes" id="UP000663848">
    <property type="component" value="Unassembled WGS sequence"/>
</dbReference>
<evidence type="ECO:0000256" key="1">
    <source>
        <dbReference type="SAM" id="MobiDB-lite"/>
    </source>
</evidence>
<name>A0A822DQK3_9BILA</name>
<feature type="compositionally biased region" description="Polar residues" evidence="1">
    <location>
        <begin position="32"/>
        <end position="45"/>
    </location>
</feature>
<accession>A0A822DQK3</accession>
<dbReference type="EMBL" id="CAJOBR010065048">
    <property type="protein sequence ID" value="CAF5081212.1"/>
    <property type="molecule type" value="Genomic_DNA"/>
</dbReference>
<reference evidence="2" key="1">
    <citation type="submission" date="2021-02" db="EMBL/GenBank/DDBJ databases">
        <authorList>
            <person name="Nowell W R."/>
        </authorList>
    </citation>
    <scope>NUCLEOTIDE SEQUENCE</scope>
</reference>
<protein>
    <submittedName>
        <fullName evidence="2">Uncharacterized protein</fullName>
    </submittedName>
</protein>
<gene>
    <name evidence="2" type="ORF">QYT958_LOCUS43905</name>
</gene>
<evidence type="ECO:0000313" key="3">
    <source>
        <dbReference type="Proteomes" id="UP000663848"/>
    </source>
</evidence>
<feature type="non-terminal residue" evidence="2">
    <location>
        <position position="80"/>
    </location>
</feature>
<comment type="caution">
    <text evidence="2">The sequence shown here is derived from an EMBL/GenBank/DDBJ whole genome shotgun (WGS) entry which is preliminary data.</text>
</comment>
<feature type="region of interest" description="Disordered" evidence="1">
    <location>
        <begin position="25"/>
        <end position="45"/>
    </location>
</feature>
<feature type="non-terminal residue" evidence="2">
    <location>
        <position position="1"/>
    </location>
</feature>
<dbReference type="AlphaFoldDB" id="A0A822DQK3"/>
<organism evidence="2 3">
    <name type="scientific">Rotaria socialis</name>
    <dbReference type="NCBI Taxonomy" id="392032"/>
    <lineage>
        <taxon>Eukaryota</taxon>
        <taxon>Metazoa</taxon>
        <taxon>Spiralia</taxon>
        <taxon>Gnathifera</taxon>
        <taxon>Rotifera</taxon>
        <taxon>Eurotatoria</taxon>
        <taxon>Bdelloidea</taxon>
        <taxon>Philodinida</taxon>
        <taxon>Philodinidae</taxon>
        <taxon>Rotaria</taxon>
    </lineage>
</organism>